<evidence type="ECO:0000313" key="5">
    <source>
        <dbReference type="EMBL" id="MCC2164037.1"/>
    </source>
</evidence>
<dbReference type="CDD" id="cd05387">
    <property type="entry name" value="BY-kinase"/>
    <property type="match status" value="1"/>
</dbReference>
<dbReference type="Pfam" id="PF10609">
    <property type="entry name" value="ParA"/>
    <property type="match status" value="1"/>
</dbReference>
<dbReference type="InterPro" id="IPR005702">
    <property type="entry name" value="Wzc-like_C"/>
</dbReference>
<dbReference type="PANTHER" id="PTHR32309:SF13">
    <property type="entry name" value="FERRIC ENTEROBACTIN TRANSPORT PROTEIN FEPE"/>
    <property type="match status" value="1"/>
</dbReference>
<feature type="transmembrane region" description="Helical" evidence="4">
    <location>
        <begin position="21"/>
        <end position="42"/>
    </location>
</feature>
<evidence type="ECO:0000256" key="2">
    <source>
        <dbReference type="ARBA" id="ARBA00022840"/>
    </source>
</evidence>
<feature type="transmembrane region" description="Helical" evidence="4">
    <location>
        <begin position="185"/>
        <end position="207"/>
    </location>
</feature>
<dbReference type="GO" id="GO:0004713">
    <property type="term" value="F:protein tyrosine kinase activity"/>
    <property type="evidence" value="ECO:0007669"/>
    <property type="project" value="TreeGrafter"/>
</dbReference>
<organism evidence="5 6">
    <name type="scientific">Brotaphodocola catenula</name>
    <dbReference type="NCBI Taxonomy" id="2885361"/>
    <lineage>
        <taxon>Bacteria</taxon>
        <taxon>Bacillati</taxon>
        <taxon>Bacillota</taxon>
        <taxon>Clostridia</taxon>
        <taxon>Lachnospirales</taxon>
        <taxon>Lachnospiraceae</taxon>
        <taxon>Brotaphodocola</taxon>
    </lineage>
</organism>
<keyword evidence="2" id="KW-0067">ATP-binding</keyword>
<feature type="compositionally biased region" description="Acidic residues" evidence="3">
    <location>
        <begin position="629"/>
        <end position="639"/>
    </location>
</feature>
<keyword evidence="4" id="KW-0472">Membrane</keyword>
<name>A0AAE3ARM4_9FIRM</name>
<feature type="region of interest" description="Disordered" evidence="3">
    <location>
        <begin position="580"/>
        <end position="639"/>
    </location>
</feature>
<keyword evidence="6" id="KW-1185">Reference proteome</keyword>
<evidence type="ECO:0000313" key="6">
    <source>
        <dbReference type="Proteomes" id="UP001198962"/>
    </source>
</evidence>
<proteinExistence type="predicted"/>
<dbReference type="AlphaFoldDB" id="A0AAE3ARM4"/>
<dbReference type="Proteomes" id="UP001198962">
    <property type="component" value="Unassembled WGS sequence"/>
</dbReference>
<evidence type="ECO:0000256" key="4">
    <source>
        <dbReference type="SAM" id="Phobius"/>
    </source>
</evidence>
<protein>
    <submittedName>
        <fullName evidence="5">P-loop NTPase</fullName>
    </submittedName>
</protein>
<dbReference type="InterPro" id="IPR027417">
    <property type="entry name" value="P-loop_NTPase"/>
</dbReference>
<dbReference type="EMBL" id="JAJEPU010000007">
    <property type="protein sequence ID" value="MCC2164037.1"/>
    <property type="molecule type" value="Genomic_DNA"/>
</dbReference>
<gene>
    <name evidence="5" type="ORF">LKD32_03910</name>
</gene>
<evidence type="ECO:0000256" key="3">
    <source>
        <dbReference type="SAM" id="MobiDB-lite"/>
    </source>
</evidence>
<feature type="compositionally biased region" description="Polar residues" evidence="3">
    <location>
        <begin position="587"/>
        <end position="628"/>
    </location>
</feature>
<accession>A0AAE3ARM4</accession>
<dbReference type="GO" id="GO:0005524">
    <property type="term" value="F:ATP binding"/>
    <property type="evidence" value="ECO:0007669"/>
    <property type="project" value="UniProtKB-KW"/>
</dbReference>
<sequence>MSGVQIRVGDLIYAVVKRWKMAVIMAFMGLGFGIVLSGISYIQGRNNNYEIHASIALTSQSASGNFSNNSAYPGPNDFYLAQDLVDAAGYVMKSDRVLEEAIEKAGVMETTPKDISKNLTFSRYNETQIVEIAFRWWDGESGIRLLNEILEVSAQTLPETLMIGSVSVIDQPNVSTRTGGGKITGLWAVLSVLGLFAGAGMAVLELIMRPTLLNLKDVEQIFGLETIGIIPKDESYFQNKTELLEKTETNSAVEQNFASSAYILRNRLGSRETQHCFYVTSAGDGEGKSIVSANLAIQLSDMEKKVLLIDLDLKNPSLGGMFLHNVDYSRTLNALYKGEATEQEAVISLTGYLDFLPSVLERNSIPLDGTLFDFVKKISENYEYVIIDAPAVGQVSDTLSLNQIAHMVLFVIRYDTASISEIQDAIEKLDKSGIEILGAIVNANQSLKEMHTRNTKSDSVPKKVRTDEIARDGKDISMPVVKVPVVTKSETVGSGSEFKRHFLKKFGTKKQEKKNHGHQQPNHHQQIFDLKAEKIESRQIDPFKRNLMEELMGEELLLNPSTLSDEEAVEALIRLGADESWKKAKKAQNSESEQQTDPQSTQEQKATASENVQENPQDNGLVSTGSENAQEDNQDEQKK</sequence>
<comment type="caution">
    <text evidence="5">The sequence shown here is derived from an EMBL/GenBank/DDBJ whole genome shotgun (WGS) entry which is preliminary data.</text>
</comment>
<dbReference type="PANTHER" id="PTHR32309">
    <property type="entry name" value="TYROSINE-PROTEIN KINASE"/>
    <property type="match status" value="1"/>
</dbReference>
<dbReference type="Gene3D" id="3.40.50.300">
    <property type="entry name" value="P-loop containing nucleotide triphosphate hydrolases"/>
    <property type="match status" value="1"/>
</dbReference>
<dbReference type="InterPro" id="IPR033756">
    <property type="entry name" value="YlxH/NBP35"/>
</dbReference>
<keyword evidence="1" id="KW-0547">Nucleotide-binding</keyword>
<evidence type="ECO:0000256" key="1">
    <source>
        <dbReference type="ARBA" id="ARBA00022741"/>
    </source>
</evidence>
<dbReference type="GO" id="GO:0005886">
    <property type="term" value="C:plasma membrane"/>
    <property type="evidence" value="ECO:0007669"/>
    <property type="project" value="TreeGrafter"/>
</dbReference>
<keyword evidence="4" id="KW-1133">Transmembrane helix</keyword>
<reference evidence="5" key="1">
    <citation type="submission" date="2021-10" db="EMBL/GenBank/DDBJ databases">
        <title>Anaerobic single-cell dispensing facilitates the cultivation of human gut bacteria.</title>
        <authorList>
            <person name="Afrizal A."/>
        </authorList>
    </citation>
    <scope>NUCLEOTIDE SEQUENCE</scope>
    <source>
        <strain evidence="5">CLA-AA-H274</strain>
    </source>
</reference>
<dbReference type="SUPFAM" id="SSF52540">
    <property type="entry name" value="P-loop containing nucleoside triphosphate hydrolases"/>
    <property type="match status" value="1"/>
</dbReference>
<keyword evidence="4" id="KW-0812">Transmembrane</keyword>
<dbReference type="RefSeq" id="WP_308450771.1">
    <property type="nucleotide sequence ID" value="NZ_JAJEPU010000007.1"/>
</dbReference>
<dbReference type="InterPro" id="IPR050445">
    <property type="entry name" value="Bact_polysacc_biosynth/exp"/>
</dbReference>